<dbReference type="Gene3D" id="1.10.510.10">
    <property type="entry name" value="Transferase(Phosphotransferase) domain 1"/>
    <property type="match status" value="1"/>
</dbReference>
<evidence type="ECO:0000259" key="2">
    <source>
        <dbReference type="Pfam" id="PF17667"/>
    </source>
</evidence>
<evidence type="ECO:0000313" key="3">
    <source>
        <dbReference type="EMBL" id="KLO05288.1"/>
    </source>
</evidence>
<dbReference type="EMBL" id="KQ086332">
    <property type="protein sequence ID" value="KLO05288.1"/>
    <property type="molecule type" value="Genomic_DNA"/>
</dbReference>
<dbReference type="InParanoid" id="A0A0H2R728"/>
<feature type="domain" description="Fungal-type protein kinase" evidence="2">
    <location>
        <begin position="1"/>
        <end position="282"/>
    </location>
</feature>
<accession>A0A0H2R728</accession>
<sequence>MYLMYIDRSGVLISSSFDILAKPLQFLRVLAGLVYADDKYLGYDTTISIENGAPTSATLSGIKYSVKNVVHAETGILGRGTVCLEVTDDDSGTSQRTTYALKDAWVDVTRAQKEVQILNKLNALNVTNIPILVRHEIVQVDGVNDSTQNIRNTLNANAKTLKSTKQPQPLFASPFEDQEVEENEAEAKNVGAASADEEKQNEDGAIKLNKWKRSQWFNYFAREHYRLLMWPFGRPLTAFRCLEELLLGIRDIIRAIQQLEKAGCLHRDISINNIVLADNDKKLVEFLKSQGINCHSSICADSLQSEGEGEAPSLVEESANNDKGNNNIDEDRSLTMNDLLAAAENKTSLPEDVRKRLEGFLIDFDYSIFIDREDSSALADRTGTVPFMAIEVLRATNFNLKHAYYHDLESLIYVLCWVCTVSAGPGIPRPSKEYPDSIVRKWNEEEPTEAGMQTVALSKEGYTNSDETFEKAILKGFHEYFKPIFKCLLGLRRCLFPTRQSDSTLLKFIIGSYKELKNDIVKNAVTDESQLQELKMRRLRLPLGVRDTDDVFQDLYDVIDEAVSALPAEHKLSALKDLPGEALSFFFGSRYTYVVSFVTPEPQEDTATKSKTKNCVTTQCTSEFMDKVMAARGNDVLTDMPDFPSRRKSKHGEVESGNSTLQDASGSIASSRSSRGKRKVYKEDNDDEESPKKPHTSIKKRRTDTDYVVRKNRKSLQARYDEAEFVP</sequence>
<dbReference type="InterPro" id="IPR008266">
    <property type="entry name" value="Tyr_kinase_AS"/>
</dbReference>
<evidence type="ECO:0000313" key="4">
    <source>
        <dbReference type="Proteomes" id="UP000053477"/>
    </source>
</evidence>
<dbReference type="PANTHER" id="PTHR38248">
    <property type="entry name" value="FUNK1 6"/>
    <property type="match status" value="1"/>
</dbReference>
<feature type="compositionally biased region" description="Basic residues" evidence="1">
    <location>
        <begin position="693"/>
        <end position="702"/>
    </location>
</feature>
<dbReference type="InterPro" id="IPR011009">
    <property type="entry name" value="Kinase-like_dom_sf"/>
</dbReference>
<gene>
    <name evidence="3" type="ORF">SCHPADRAFT_1002990</name>
</gene>
<evidence type="ECO:0000256" key="1">
    <source>
        <dbReference type="SAM" id="MobiDB-lite"/>
    </source>
</evidence>
<protein>
    <recommendedName>
        <fullName evidence="2">Fungal-type protein kinase domain-containing protein</fullName>
    </recommendedName>
</protein>
<organism evidence="3 4">
    <name type="scientific">Schizopora paradoxa</name>
    <dbReference type="NCBI Taxonomy" id="27342"/>
    <lineage>
        <taxon>Eukaryota</taxon>
        <taxon>Fungi</taxon>
        <taxon>Dikarya</taxon>
        <taxon>Basidiomycota</taxon>
        <taxon>Agaricomycotina</taxon>
        <taxon>Agaricomycetes</taxon>
        <taxon>Hymenochaetales</taxon>
        <taxon>Schizoporaceae</taxon>
        <taxon>Schizopora</taxon>
    </lineage>
</organism>
<reference evidence="3 4" key="1">
    <citation type="submission" date="2015-04" db="EMBL/GenBank/DDBJ databases">
        <title>Complete genome sequence of Schizopora paradoxa KUC8140, a cosmopolitan wood degrader in East Asia.</title>
        <authorList>
            <consortium name="DOE Joint Genome Institute"/>
            <person name="Min B."/>
            <person name="Park H."/>
            <person name="Jang Y."/>
            <person name="Kim J.-J."/>
            <person name="Kim K.H."/>
            <person name="Pangilinan J."/>
            <person name="Lipzen A."/>
            <person name="Riley R."/>
            <person name="Grigoriev I.V."/>
            <person name="Spatafora J.W."/>
            <person name="Choi I.-G."/>
        </authorList>
    </citation>
    <scope>NUCLEOTIDE SEQUENCE [LARGE SCALE GENOMIC DNA]</scope>
    <source>
        <strain evidence="3 4">KUC8140</strain>
    </source>
</reference>
<dbReference type="AlphaFoldDB" id="A0A0H2R728"/>
<dbReference type="InterPro" id="IPR040976">
    <property type="entry name" value="Pkinase_fungal"/>
</dbReference>
<feature type="domain" description="Fungal-type protein kinase" evidence="2">
    <location>
        <begin position="355"/>
        <end position="419"/>
    </location>
</feature>
<dbReference type="SUPFAM" id="SSF56112">
    <property type="entry name" value="Protein kinase-like (PK-like)"/>
    <property type="match status" value="2"/>
</dbReference>
<dbReference type="Pfam" id="PF17667">
    <property type="entry name" value="Pkinase_fungal"/>
    <property type="match status" value="2"/>
</dbReference>
<feature type="region of interest" description="Disordered" evidence="1">
    <location>
        <begin position="177"/>
        <end position="199"/>
    </location>
</feature>
<dbReference type="PROSITE" id="PS00109">
    <property type="entry name" value="PROTEIN_KINASE_TYR"/>
    <property type="match status" value="1"/>
</dbReference>
<dbReference type="Proteomes" id="UP000053477">
    <property type="component" value="Unassembled WGS sequence"/>
</dbReference>
<proteinExistence type="predicted"/>
<dbReference type="PANTHER" id="PTHR38248:SF2">
    <property type="entry name" value="FUNK1 11"/>
    <property type="match status" value="1"/>
</dbReference>
<dbReference type="GO" id="GO:0004672">
    <property type="term" value="F:protein kinase activity"/>
    <property type="evidence" value="ECO:0007669"/>
    <property type="project" value="InterPro"/>
</dbReference>
<dbReference type="OrthoDB" id="5584477at2759"/>
<keyword evidence="4" id="KW-1185">Reference proteome</keyword>
<feature type="compositionally biased region" description="Low complexity" evidence="1">
    <location>
        <begin position="664"/>
        <end position="673"/>
    </location>
</feature>
<feature type="region of interest" description="Disordered" evidence="1">
    <location>
        <begin position="310"/>
        <end position="330"/>
    </location>
</feature>
<dbReference type="STRING" id="27342.A0A0H2R728"/>
<name>A0A0H2R728_9AGAM</name>
<feature type="region of interest" description="Disordered" evidence="1">
    <location>
        <begin position="635"/>
        <end position="727"/>
    </location>
</feature>